<dbReference type="EMBL" id="JAHUTI010091713">
    <property type="protein sequence ID" value="MED6262160.1"/>
    <property type="molecule type" value="Genomic_DNA"/>
</dbReference>
<sequence>MYDKVKGFNKKLKLWERKCDEGDVSSFPLLDAHVATTDAARGPVVKLVQAHLCNLCTDFSQYFQDIEEKPERLDWVRNPFIVSESSNNLYVRLQEHLMDSSSDRGQNGIC</sequence>
<dbReference type="Proteomes" id="UP001345963">
    <property type="component" value="Unassembled WGS sequence"/>
</dbReference>
<evidence type="ECO:0000313" key="2">
    <source>
        <dbReference type="Proteomes" id="UP001345963"/>
    </source>
</evidence>
<accession>A0ABU7CIV4</accession>
<name>A0ABU7CIV4_9TELE</name>
<evidence type="ECO:0000313" key="1">
    <source>
        <dbReference type="EMBL" id="MED6262160.1"/>
    </source>
</evidence>
<comment type="caution">
    <text evidence="1">The sequence shown here is derived from an EMBL/GenBank/DDBJ whole genome shotgun (WGS) entry which is preliminary data.</text>
</comment>
<organism evidence="1 2">
    <name type="scientific">Ataeniobius toweri</name>
    <dbReference type="NCBI Taxonomy" id="208326"/>
    <lineage>
        <taxon>Eukaryota</taxon>
        <taxon>Metazoa</taxon>
        <taxon>Chordata</taxon>
        <taxon>Craniata</taxon>
        <taxon>Vertebrata</taxon>
        <taxon>Euteleostomi</taxon>
        <taxon>Actinopterygii</taxon>
        <taxon>Neopterygii</taxon>
        <taxon>Teleostei</taxon>
        <taxon>Neoteleostei</taxon>
        <taxon>Acanthomorphata</taxon>
        <taxon>Ovalentaria</taxon>
        <taxon>Atherinomorphae</taxon>
        <taxon>Cyprinodontiformes</taxon>
        <taxon>Goodeidae</taxon>
        <taxon>Ataeniobius</taxon>
    </lineage>
</organism>
<protein>
    <submittedName>
        <fullName evidence="1">Uncharacterized protein</fullName>
    </submittedName>
</protein>
<dbReference type="PANTHER" id="PTHR45913:SF19">
    <property type="entry name" value="LOW QUALITY PROTEIN: ZINC FINGER BED DOMAIN-CONTAINING PROTEIN 5-LIKE"/>
    <property type="match status" value="1"/>
</dbReference>
<keyword evidence="2" id="KW-1185">Reference proteome</keyword>
<gene>
    <name evidence="1" type="ORF">ATANTOWER_015466</name>
</gene>
<reference evidence="1 2" key="1">
    <citation type="submission" date="2021-07" db="EMBL/GenBank/DDBJ databases">
        <authorList>
            <person name="Palmer J.M."/>
        </authorList>
    </citation>
    <scope>NUCLEOTIDE SEQUENCE [LARGE SCALE GENOMIC DNA]</scope>
    <source>
        <strain evidence="1 2">AT_MEX2019</strain>
        <tissue evidence="1">Muscle</tissue>
    </source>
</reference>
<proteinExistence type="predicted"/>
<dbReference type="PANTHER" id="PTHR45913">
    <property type="entry name" value="EPM2A-INTERACTING PROTEIN 1"/>
    <property type="match status" value="1"/>
</dbReference>